<keyword evidence="4" id="KW-0521">NADP</keyword>
<dbReference type="SUPFAM" id="SSF53597">
    <property type="entry name" value="Dihydrofolate reductase-like"/>
    <property type="match status" value="1"/>
</dbReference>
<dbReference type="Pfam" id="PF00186">
    <property type="entry name" value="DHFR_1"/>
    <property type="match status" value="1"/>
</dbReference>
<dbReference type="EC" id="1.5.1.3" evidence="2"/>
<dbReference type="GO" id="GO:0046452">
    <property type="term" value="P:dihydrofolate metabolic process"/>
    <property type="evidence" value="ECO:0007669"/>
    <property type="project" value="TreeGrafter"/>
</dbReference>
<reference evidence="10" key="1">
    <citation type="submission" date="2010-08" db="EMBL/GenBank/DDBJ databases">
        <authorList>
            <consortium name="Caenorhabditis japonica Sequencing Consortium"/>
            <person name="Wilson R.K."/>
        </authorList>
    </citation>
    <scope>NUCLEOTIDE SEQUENCE [LARGE SCALE GENOMIC DNA]</scope>
    <source>
        <strain evidence="10">DF5081</strain>
    </source>
</reference>
<dbReference type="GO" id="GO:0046654">
    <property type="term" value="P:tetrahydrofolate biosynthetic process"/>
    <property type="evidence" value="ECO:0007669"/>
    <property type="project" value="InterPro"/>
</dbReference>
<dbReference type="PANTHER" id="PTHR48069:SF3">
    <property type="entry name" value="DIHYDROFOLATE REDUCTASE"/>
    <property type="match status" value="1"/>
</dbReference>
<dbReference type="PRINTS" id="PR00070">
    <property type="entry name" value="DHFR"/>
</dbReference>
<protein>
    <recommendedName>
        <fullName evidence="2">dihydrofolate reductase</fullName>
        <ecNumber evidence="2">1.5.1.3</ecNumber>
    </recommendedName>
</protein>
<dbReference type="Proteomes" id="UP000005237">
    <property type="component" value="Unassembled WGS sequence"/>
</dbReference>
<sequence length="183" mass="20889">MRKMSLIVAMDADGGIGKNGTLPWSIKKDMQYFVKTTKKVENPEKRNAVLMGRKCWESIPESRRPLAGRLNIVLSRQLAEQKSNDLIITNSFESALKMLAEPPFVDSIETIWNIGGAEIYQLAINEKLVDEIHITKIYKSFDADVHLKMPETFKIDENPSENLDFFEENGLKFSFHVLKVAEN</sequence>
<dbReference type="PROSITE" id="PS51330">
    <property type="entry name" value="DHFR_2"/>
    <property type="match status" value="1"/>
</dbReference>
<comment type="similarity">
    <text evidence="7">Belongs to the dihydrofolate reductase family.</text>
</comment>
<proteinExistence type="inferred from homology"/>
<evidence type="ECO:0000256" key="3">
    <source>
        <dbReference type="ARBA" id="ARBA00022563"/>
    </source>
</evidence>
<dbReference type="PROSITE" id="PS00075">
    <property type="entry name" value="DHFR_1"/>
    <property type="match status" value="1"/>
</dbReference>
<evidence type="ECO:0000256" key="2">
    <source>
        <dbReference type="ARBA" id="ARBA00012856"/>
    </source>
</evidence>
<dbReference type="InterPro" id="IPR001796">
    <property type="entry name" value="DHFR_dom"/>
</dbReference>
<dbReference type="Gene3D" id="3.40.430.10">
    <property type="entry name" value="Dihydrofolate Reductase, subunit A"/>
    <property type="match status" value="1"/>
</dbReference>
<dbReference type="GO" id="GO:0050661">
    <property type="term" value="F:NADP binding"/>
    <property type="evidence" value="ECO:0007669"/>
    <property type="project" value="InterPro"/>
</dbReference>
<feature type="domain" description="DHFR" evidence="8">
    <location>
        <begin position="3"/>
        <end position="180"/>
    </location>
</feature>
<evidence type="ECO:0000256" key="6">
    <source>
        <dbReference type="ARBA" id="ARBA00048873"/>
    </source>
</evidence>
<dbReference type="InterPro" id="IPR012259">
    <property type="entry name" value="DHFR"/>
</dbReference>
<accession>A0A8R1DS64</accession>
<evidence type="ECO:0000256" key="4">
    <source>
        <dbReference type="ARBA" id="ARBA00022857"/>
    </source>
</evidence>
<keyword evidence="10" id="KW-1185">Reference proteome</keyword>
<dbReference type="GO" id="GO:0006730">
    <property type="term" value="P:one-carbon metabolic process"/>
    <property type="evidence" value="ECO:0007669"/>
    <property type="project" value="UniProtKB-KW"/>
</dbReference>
<keyword evidence="5" id="KW-0560">Oxidoreductase</keyword>
<dbReference type="GO" id="GO:0005739">
    <property type="term" value="C:mitochondrion"/>
    <property type="evidence" value="ECO:0007669"/>
    <property type="project" value="TreeGrafter"/>
</dbReference>
<dbReference type="EnsemblMetazoa" id="CJA10435.1">
    <property type="protein sequence ID" value="CJA10435.1"/>
    <property type="gene ID" value="WBGene00129639"/>
</dbReference>
<evidence type="ECO:0000256" key="1">
    <source>
        <dbReference type="ARBA" id="ARBA00004903"/>
    </source>
</evidence>
<evidence type="ECO:0000313" key="9">
    <source>
        <dbReference type="EnsemblMetazoa" id="CJA10435.1"/>
    </source>
</evidence>
<dbReference type="AlphaFoldDB" id="A0A8R1DS64"/>
<evidence type="ECO:0000259" key="8">
    <source>
        <dbReference type="PROSITE" id="PS51330"/>
    </source>
</evidence>
<evidence type="ECO:0000313" key="10">
    <source>
        <dbReference type="Proteomes" id="UP000005237"/>
    </source>
</evidence>
<comment type="pathway">
    <text evidence="1">Cofactor biosynthesis; tetrahydrofolate biosynthesis; 5,6,7,8-tetrahydrofolate from 7,8-dihydrofolate: step 1/1.</text>
</comment>
<reference evidence="9" key="2">
    <citation type="submission" date="2022-06" db="UniProtKB">
        <authorList>
            <consortium name="EnsemblMetazoa"/>
        </authorList>
    </citation>
    <scope>IDENTIFICATION</scope>
    <source>
        <strain evidence="9">DF5081</strain>
    </source>
</reference>
<evidence type="ECO:0000256" key="5">
    <source>
        <dbReference type="ARBA" id="ARBA00023002"/>
    </source>
</evidence>
<dbReference type="PANTHER" id="PTHR48069">
    <property type="entry name" value="DIHYDROFOLATE REDUCTASE"/>
    <property type="match status" value="1"/>
</dbReference>
<dbReference type="GO" id="GO:0004146">
    <property type="term" value="F:dihydrofolate reductase activity"/>
    <property type="evidence" value="ECO:0007669"/>
    <property type="project" value="UniProtKB-EC"/>
</dbReference>
<dbReference type="InterPro" id="IPR017925">
    <property type="entry name" value="DHFR_CS"/>
</dbReference>
<organism evidence="9 10">
    <name type="scientific">Caenorhabditis japonica</name>
    <dbReference type="NCBI Taxonomy" id="281687"/>
    <lineage>
        <taxon>Eukaryota</taxon>
        <taxon>Metazoa</taxon>
        <taxon>Ecdysozoa</taxon>
        <taxon>Nematoda</taxon>
        <taxon>Chromadorea</taxon>
        <taxon>Rhabditida</taxon>
        <taxon>Rhabditina</taxon>
        <taxon>Rhabditomorpha</taxon>
        <taxon>Rhabditoidea</taxon>
        <taxon>Rhabditidae</taxon>
        <taxon>Peloderinae</taxon>
        <taxon>Caenorhabditis</taxon>
    </lineage>
</organism>
<dbReference type="CDD" id="cd00209">
    <property type="entry name" value="DHFR"/>
    <property type="match status" value="1"/>
</dbReference>
<evidence type="ECO:0000256" key="7">
    <source>
        <dbReference type="RuleBase" id="RU004474"/>
    </source>
</evidence>
<comment type="catalytic activity">
    <reaction evidence="6">
        <text>(6S)-5,6,7,8-tetrahydrofolate + NADP(+) = 7,8-dihydrofolate + NADPH + H(+)</text>
        <dbReference type="Rhea" id="RHEA:15009"/>
        <dbReference type="ChEBI" id="CHEBI:15378"/>
        <dbReference type="ChEBI" id="CHEBI:57451"/>
        <dbReference type="ChEBI" id="CHEBI:57453"/>
        <dbReference type="ChEBI" id="CHEBI:57783"/>
        <dbReference type="ChEBI" id="CHEBI:58349"/>
        <dbReference type="EC" id="1.5.1.3"/>
    </reaction>
</comment>
<keyword evidence="3" id="KW-0554">One-carbon metabolism</keyword>
<dbReference type="GO" id="GO:0046655">
    <property type="term" value="P:folic acid metabolic process"/>
    <property type="evidence" value="ECO:0007669"/>
    <property type="project" value="TreeGrafter"/>
</dbReference>
<name>A0A8R1DS64_CAEJA</name>
<dbReference type="InterPro" id="IPR024072">
    <property type="entry name" value="DHFR-like_dom_sf"/>
</dbReference>